<gene>
    <name evidence="1" type="ORF">DSO57_1001621</name>
</gene>
<evidence type="ECO:0000313" key="2">
    <source>
        <dbReference type="Proteomes" id="UP001165960"/>
    </source>
</evidence>
<protein>
    <submittedName>
        <fullName evidence="1">Uncharacterized protein</fullName>
    </submittedName>
</protein>
<name>A0ACC2RZU2_9FUNG</name>
<dbReference type="EMBL" id="QTSX02006393">
    <property type="protein sequence ID" value="KAJ9055638.1"/>
    <property type="molecule type" value="Genomic_DNA"/>
</dbReference>
<proteinExistence type="predicted"/>
<dbReference type="Proteomes" id="UP001165960">
    <property type="component" value="Unassembled WGS sequence"/>
</dbReference>
<evidence type="ECO:0000313" key="1">
    <source>
        <dbReference type="EMBL" id="KAJ9055638.1"/>
    </source>
</evidence>
<reference evidence="1" key="1">
    <citation type="submission" date="2022-04" db="EMBL/GenBank/DDBJ databases">
        <title>Genome of the entomopathogenic fungus Entomophthora muscae.</title>
        <authorList>
            <person name="Elya C."/>
            <person name="Lovett B.R."/>
            <person name="Lee E."/>
            <person name="Macias A.M."/>
            <person name="Hajek A.E."/>
            <person name="De Bivort B.L."/>
            <person name="Kasson M.T."/>
            <person name="De Fine Licht H.H."/>
            <person name="Stajich J.E."/>
        </authorList>
    </citation>
    <scope>NUCLEOTIDE SEQUENCE</scope>
    <source>
        <strain evidence="1">Berkeley</strain>
    </source>
</reference>
<accession>A0ACC2RZU2</accession>
<comment type="caution">
    <text evidence="1">The sequence shown here is derived from an EMBL/GenBank/DDBJ whole genome shotgun (WGS) entry which is preliminary data.</text>
</comment>
<organism evidence="1 2">
    <name type="scientific">Entomophthora muscae</name>
    <dbReference type="NCBI Taxonomy" id="34485"/>
    <lineage>
        <taxon>Eukaryota</taxon>
        <taxon>Fungi</taxon>
        <taxon>Fungi incertae sedis</taxon>
        <taxon>Zoopagomycota</taxon>
        <taxon>Entomophthoromycotina</taxon>
        <taxon>Entomophthoromycetes</taxon>
        <taxon>Entomophthorales</taxon>
        <taxon>Entomophthoraceae</taxon>
        <taxon>Entomophthora</taxon>
    </lineage>
</organism>
<sequence>MKWSLILFACVLAGENDLPGPPAKSPDTPPVHRKSPCQRKRALHRQADANPILLPKEITHKTSTLVTKEMVDEDDPSSQPPVVPTHIKIPDAKLNANRGSAEQLAGSDEMIKQECDFVDDIKQKTPVIVTKFYNDISVVQETKNTTHWECELAEAPSGAIFHTDLNRCHPSLQGQCVEWADGRYFQLTGFHGFKGDALNWTREATLSKDWSVFDTPVYPSIAVQAPSSNTSPYGHVYIVESIASDGKLCTSHWNAPIKKKLNTYLIPHQDGIKYLVHKKANPALSANKQ</sequence>
<keyword evidence="2" id="KW-1185">Reference proteome</keyword>